<dbReference type="EMBL" id="FORT01000009">
    <property type="protein sequence ID" value="SFK15846.1"/>
    <property type="molecule type" value="Genomic_DNA"/>
</dbReference>
<keyword evidence="4 6" id="KW-1133">Transmembrane helix</keyword>
<dbReference type="Proteomes" id="UP000198915">
    <property type="component" value="Unassembled WGS sequence"/>
</dbReference>
<dbReference type="GO" id="GO:0005886">
    <property type="term" value="C:plasma membrane"/>
    <property type="evidence" value="ECO:0007669"/>
    <property type="project" value="UniProtKB-SubCell"/>
</dbReference>
<feature type="domain" description="Major facilitator superfamily (MFS) profile" evidence="7">
    <location>
        <begin position="1"/>
        <end position="379"/>
    </location>
</feature>
<feature type="transmembrane region" description="Helical" evidence="6">
    <location>
        <begin position="92"/>
        <end position="114"/>
    </location>
</feature>
<dbReference type="CDD" id="cd17325">
    <property type="entry name" value="MFS_MdtG_SLC18_like"/>
    <property type="match status" value="1"/>
</dbReference>
<dbReference type="InterPro" id="IPR052528">
    <property type="entry name" value="Sugar_transport-like"/>
</dbReference>
<dbReference type="GeneID" id="301130981"/>
<dbReference type="SUPFAM" id="SSF103473">
    <property type="entry name" value="MFS general substrate transporter"/>
    <property type="match status" value="1"/>
</dbReference>
<keyword evidence="2" id="KW-0813">Transport</keyword>
<keyword evidence="3 6" id="KW-0812">Transmembrane</keyword>
<dbReference type="PROSITE" id="PS50850">
    <property type="entry name" value="MFS"/>
    <property type="match status" value="1"/>
</dbReference>
<evidence type="ECO:0000259" key="7">
    <source>
        <dbReference type="PROSITE" id="PS50850"/>
    </source>
</evidence>
<evidence type="ECO:0000313" key="9">
    <source>
        <dbReference type="Proteomes" id="UP000198915"/>
    </source>
</evidence>
<evidence type="ECO:0000256" key="4">
    <source>
        <dbReference type="ARBA" id="ARBA00022989"/>
    </source>
</evidence>
<proteinExistence type="predicted"/>
<dbReference type="InterPro" id="IPR001958">
    <property type="entry name" value="Tet-R_TetA/multi-R_MdtG-like"/>
</dbReference>
<reference evidence="9" key="1">
    <citation type="submission" date="2016-10" db="EMBL/GenBank/DDBJ databases">
        <authorList>
            <person name="Varghese N."/>
            <person name="Submissions S."/>
        </authorList>
    </citation>
    <scope>NUCLEOTIDE SEQUENCE [LARGE SCALE GENOMIC DNA]</scope>
    <source>
        <strain evidence="9">OK042</strain>
    </source>
</reference>
<gene>
    <name evidence="8" type="ORF">SAMN05518846_109114</name>
</gene>
<dbReference type="PANTHER" id="PTHR23526">
    <property type="entry name" value="INTEGRAL MEMBRANE TRANSPORT PROTEIN-RELATED"/>
    <property type="match status" value="1"/>
</dbReference>
<evidence type="ECO:0000256" key="1">
    <source>
        <dbReference type="ARBA" id="ARBA00004651"/>
    </source>
</evidence>
<evidence type="ECO:0000256" key="2">
    <source>
        <dbReference type="ARBA" id="ARBA00022448"/>
    </source>
</evidence>
<dbReference type="AlphaFoldDB" id="A0A1I3XAB2"/>
<accession>A0A1I3XAB2</accession>
<dbReference type="Pfam" id="PF07690">
    <property type="entry name" value="MFS_1"/>
    <property type="match status" value="1"/>
</dbReference>
<dbReference type="STRING" id="1884381.SAMN05518846_109114"/>
<feature type="transmembrane region" description="Helical" evidence="6">
    <location>
        <begin position="237"/>
        <end position="255"/>
    </location>
</feature>
<feature type="transmembrane region" description="Helical" evidence="6">
    <location>
        <begin position="338"/>
        <end position="370"/>
    </location>
</feature>
<dbReference type="PANTHER" id="PTHR23526:SF4">
    <property type="entry name" value="INTEGRAL MEMBRANE TRANSPORT PROTEIN"/>
    <property type="match status" value="1"/>
</dbReference>
<dbReference type="GO" id="GO:0022857">
    <property type="term" value="F:transmembrane transporter activity"/>
    <property type="evidence" value="ECO:0007669"/>
    <property type="project" value="InterPro"/>
</dbReference>
<evidence type="ECO:0000256" key="6">
    <source>
        <dbReference type="SAM" id="Phobius"/>
    </source>
</evidence>
<evidence type="ECO:0000313" key="8">
    <source>
        <dbReference type="EMBL" id="SFK15846.1"/>
    </source>
</evidence>
<feature type="transmembrane region" description="Helical" evidence="6">
    <location>
        <begin position="154"/>
        <end position="175"/>
    </location>
</feature>
<comment type="subcellular location">
    <subcellularLocation>
        <location evidence="1">Cell membrane</location>
        <topology evidence="1">Multi-pass membrane protein</topology>
    </subcellularLocation>
</comment>
<feature type="transmembrane region" description="Helical" evidence="6">
    <location>
        <begin position="126"/>
        <end position="148"/>
    </location>
</feature>
<feature type="transmembrane region" description="Helical" evidence="6">
    <location>
        <begin position="36"/>
        <end position="55"/>
    </location>
</feature>
<keyword evidence="5 6" id="KW-0472">Membrane</keyword>
<evidence type="ECO:0000256" key="3">
    <source>
        <dbReference type="ARBA" id="ARBA00022692"/>
    </source>
</evidence>
<dbReference type="RefSeq" id="WP_092270054.1">
    <property type="nucleotide sequence ID" value="NZ_BJOE01000002.1"/>
</dbReference>
<feature type="transmembrane region" description="Helical" evidence="6">
    <location>
        <begin position="205"/>
        <end position="225"/>
    </location>
</feature>
<organism evidence="8 9">
    <name type="scientific">Brevibacillus centrosporus</name>
    <dbReference type="NCBI Taxonomy" id="54910"/>
    <lineage>
        <taxon>Bacteria</taxon>
        <taxon>Bacillati</taxon>
        <taxon>Bacillota</taxon>
        <taxon>Bacilli</taxon>
        <taxon>Bacillales</taxon>
        <taxon>Paenibacillaceae</taxon>
        <taxon>Brevibacillus</taxon>
    </lineage>
</organism>
<feature type="transmembrane region" description="Helical" evidence="6">
    <location>
        <begin position="67"/>
        <end position="86"/>
    </location>
</feature>
<keyword evidence="9" id="KW-1185">Reference proteome</keyword>
<feature type="transmembrane region" description="Helical" evidence="6">
    <location>
        <begin position="267"/>
        <end position="285"/>
    </location>
</feature>
<evidence type="ECO:0000256" key="5">
    <source>
        <dbReference type="ARBA" id="ARBA00023136"/>
    </source>
</evidence>
<sequence length="386" mass="41578">MILRNVLMITFGFQIMIFATRPIMTLYASHLGADTFLIGILAATFAFFPLLFAIHAGKIADYFGDRIPLFLSNIGCAIGLTLPFLFPTLPSLFVSQAIVGISHVFINVCMQNVLGKAATKENRDHYFSIFSTVVALASFIGPVVGGYLSEHVSYASVFIVSVIISVVPICFSLLIPKVVGQKKQMAAEESGSSFTLLRIPLLRKALATSALVLYSRDIYVAYFPLYASHLGISDSNIGWIVAIQGLAMVPVRFFLAKLAEKAGREKVLLFSILTAGISFIFIPFVSNEWWLLVLSAIMGVGLGCGQPLSLTTTYNASPKTRTGEVLGLRLASNRLSQLIAPLFFGVIGSWGGLVAVFYISGAFLLGGAFLTKEKQSAAKQGSSVSS</sequence>
<feature type="transmembrane region" description="Helical" evidence="6">
    <location>
        <begin position="7"/>
        <end position="24"/>
    </location>
</feature>
<dbReference type="InterPro" id="IPR036259">
    <property type="entry name" value="MFS_trans_sf"/>
</dbReference>
<dbReference type="PRINTS" id="PR01035">
    <property type="entry name" value="TCRTETA"/>
</dbReference>
<dbReference type="InterPro" id="IPR020846">
    <property type="entry name" value="MFS_dom"/>
</dbReference>
<protein>
    <submittedName>
        <fullName evidence="8">Predicted arabinose efflux permease, MFS family</fullName>
    </submittedName>
</protein>
<name>A0A1I3XAB2_9BACL</name>
<dbReference type="InterPro" id="IPR011701">
    <property type="entry name" value="MFS"/>
</dbReference>
<dbReference type="Gene3D" id="1.20.1250.20">
    <property type="entry name" value="MFS general substrate transporter like domains"/>
    <property type="match status" value="2"/>
</dbReference>